<feature type="chain" id="PRO_5044820023" evidence="3">
    <location>
        <begin position="19"/>
        <end position="361"/>
    </location>
</feature>
<feature type="compositionally biased region" description="Basic and acidic residues" evidence="2">
    <location>
        <begin position="300"/>
        <end position="320"/>
    </location>
</feature>
<organism evidence="5 6">
    <name type="scientific">Forsythia ovata</name>
    <dbReference type="NCBI Taxonomy" id="205694"/>
    <lineage>
        <taxon>Eukaryota</taxon>
        <taxon>Viridiplantae</taxon>
        <taxon>Streptophyta</taxon>
        <taxon>Embryophyta</taxon>
        <taxon>Tracheophyta</taxon>
        <taxon>Spermatophyta</taxon>
        <taxon>Magnoliopsida</taxon>
        <taxon>eudicotyledons</taxon>
        <taxon>Gunneridae</taxon>
        <taxon>Pentapetalae</taxon>
        <taxon>asterids</taxon>
        <taxon>lamiids</taxon>
        <taxon>Lamiales</taxon>
        <taxon>Oleaceae</taxon>
        <taxon>Forsythieae</taxon>
        <taxon>Forsythia</taxon>
    </lineage>
</organism>
<dbReference type="GO" id="GO:0016787">
    <property type="term" value="F:hydrolase activity"/>
    <property type="evidence" value="ECO:0007669"/>
    <property type="project" value="UniProtKB-KW"/>
</dbReference>
<keyword evidence="6" id="KW-1185">Reference proteome</keyword>
<dbReference type="AlphaFoldDB" id="A0ABD1VKL2"/>
<name>A0ABD1VKL2_9LAMI</name>
<dbReference type="InterPro" id="IPR036514">
    <property type="entry name" value="SGNH_hydro_sf"/>
</dbReference>
<dbReference type="EMBL" id="JBFOLJ010000005">
    <property type="protein sequence ID" value="KAL2537889.1"/>
    <property type="molecule type" value="Genomic_DNA"/>
</dbReference>
<proteinExistence type="predicted"/>
<evidence type="ECO:0000313" key="6">
    <source>
        <dbReference type="Proteomes" id="UP001604277"/>
    </source>
</evidence>
<feature type="region of interest" description="Disordered" evidence="2">
    <location>
        <begin position="300"/>
        <end position="333"/>
    </location>
</feature>
<evidence type="ECO:0000256" key="1">
    <source>
        <dbReference type="ARBA" id="ARBA00022801"/>
    </source>
</evidence>
<comment type="caution">
    <text evidence="5">The sequence shown here is derived from an EMBL/GenBank/DDBJ whole genome shotgun (WGS) entry which is preliminary data.</text>
</comment>
<evidence type="ECO:0000313" key="5">
    <source>
        <dbReference type="EMBL" id="KAL2537889.1"/>
    </source>
</evidence>
<reference evidence="6" key="1">
    <citation type="submission" date="2024-07" db="EMBL/GenBank/DDBJ databases">
        <title>Two chromosome-level genome assemblies of Korean endemic species Abeliophyllum distichum and Forsythia ovata (Oleaceae).</title>
        <authorList>
            <person name="Jang H."/>
        </authorList>
    </citation>
    <scope>NUCLEOTIDE SEQUENCE [LARGE SCALE GENOMIC DNA]</scope>
</reference>
<dbReference type="InterPro" id="IPR052940">
    <property type="entry name" value="Carb_Esterase_6"/>
</dbReference>
<keyword evidence="3" id="KW-0732">Signal</keyword>
<dbReference type="Pfam" id="PF03629">
    <property type="entry name" value="SASA"/>
    <property type="match status" value="1"/>
</dbReference>
<dbReference type="Proteomes" id="UP001604277">
    <property type="component" value="Unassembled WGS sequence"/>
</dbReference>
<dbReference type="PANTHER" id="PTHR31988:SF15">
    <property type="entry name" value="ESTERASE, PUTATIVE (DUF303)-RELATED"/>
    <property type="match status" value="1"/>
</dbReference>
<evidence type="ECO:0000259" key="4">
    <source>
        <dbReference type="Pfam" id="PF03629"/>
    </source>
</evidence>
<sequence>MFALVWLILLFYSSLVSTQDLSHDDVLQGKNIVVLAGQSNMSGRGGVINDTWDGFVPPECHQNSSILRLSAGLTWEEAMEPLHRDIDVVRTCGVGPGMAFANSVLEKDPSFGVIGLVPCAVGGTNISEWRRGSVLYNQLIRRANAALQGGGVIRALLWYQGESDTVIHKDAELYKRRLMKFFDDVRSDLMSPILPVIQVALASGKGPYKEIVRKAQLETNLQNVKCVDAKGLPLEPDGLHLTTLAQVELGKMLADAFLQNVPLPVRIGNFSKKSEPMDTSKDSERINNEGDVEIKVETVDHRLPPGEKKESKSKDEKVEITHVFPPDQKPGAGNVVGEAVVKVAENFQSAKQAISGTHKTE</sequence>
<accession>A0ABD1VKL2</accession>
<dbReference type="InterPro" id="IPR005181">
    <property type="entry name" value="SASA"/>
</dbReference>
<evidence type="ECO:0000256" key="3">
    <source>
        <dbReference type="SAM" id="SignalP"/>
    </source>
</evidence>
<gene>
    <name evidence="5" type="ORF">Fot_19280</name>
</gene>
<feature type="domain" description="Sialate O-acetylesterase" evidence="4">
    <location>
        <begin position="30"/>
        <end position="259"/>
    </location>
</feature>
<evidence type="ECO:0000256" key="2">
    <source>
        <dbReference type="SAM" id="MobiDB-lite"/>
    </source>
</evidence>
<feature type="signal peptide" evidence="3">
    <location>
        <begin position="1"/>
        <end position="18"/>
    </location>
</feature>
<keyword evidence="1" id="KW-0378">Hydrolase</keyword>
<dbReference type="PANTHER" id="PTHR31988">
    <property type="entry name" value="ESTERASE, PUTATIVE (DUF303)-RELATED"/>
    <property type="match status" value="1"/>
</dbReference>
<protein>
    <submittedName>
        <fullName evidence="5">Carbohydrate esterase</fullName>
    </submittedName>
</protein>
<dbReference type="SUPFAM" id="SSF52266">
    <property type="entry name" value="SGNH hydrolase"/>
    <property type="match status" value="1"/>
</dbReference>
<dbReference type="Gene3D" id="3.40.50.1110">
    <property type="entry name" value="SGNH hydrolase"/>
    <property type="match status" value="1"/>
</dbReference>